<reference evidence="1 2" key="1">
    <citation type="submission" date="2016-08" db="EMBL/GenBank/DDBJ databases">
        <authorList>
            <person name="Seilhamer J.J."/>
        </authorList>
    </citation>
    <scope>NUCLEOTIDE SEQUENCE [LARGE SCALE GENOMIC DNA]</scope>
    <source>
        <strain evidence="1 2">CCBAU 10071</strain>
    </source>
</reference>
<proteinExistence type="predicted"/>
<gene>
    <name evidence="1" type="ORF">GA0061099_102130</name>
</gene>
<dbReference type="AlphaFoldDB" id="A0A1C3XHI7"/>
<dbReference type="EMBL" id="FMAE01000021">
    <property type="protein sequence ID" value="SCB51730.1"/>
    <property type="molecule type" value="Genomic_DNA"/>
</dbReference>
<organism evidence="1 2">
    <name type="scientific">Bradyrhizobium yuanmingense</name>
    <dbReference type="NCBI Taxonomy" id="108015"/>
    <lineage>
        <taxon>Bacteria</taxon>
        <taxon>Pseudomonadati</taxon>
        <taxon>Pseudomonadota</taxon>
        <taxon>Alphaproteobacteria</taxon>
        <taxon>Hyphomicrobiales</taxon>
        <taxon>Nitrobacteraceae</taxon>
        <taxon>Bradyrhizobium</taxon>
    </lineage>
</organism>
<accession>A0A1C3XHI7</accession>
<evidence type="ECO:0000313" key="2">
    <source>
        <dbReference type="Proteomes" id="UP000183174"/>
    </source>
</evidence>
<evidence type="ECO:0000313" key="1">
    <source>
        <dbReference type="EMBL" id="SCB51730.1"/>
    </source>
</evidence>
<name>A0A1C3XHI7_9BRAD</name>
<dbReference type="Proteomes" id="UP000183174">
    <property type="component" value="Unassembled WGS sequence"/>
</dbReference>
<sequence>MNQHLPPENLKEIGTIPAGTIGARPVEHFLLIRGKHSSWVDGDVMTRAEIIKVVDEDAYEDLRAILALTDLKADEGDWRKATDEIVSIVIQRWAEDEKLLTPKQKEFVAAFKGEAFANAFRVGSAA</sequence>
<protein>
    <submittedName>
        <fullName evidence="1">Uncharacterized protein</fullName>
    </submittedName>
</protein>